<keyword evidence="2" id="KW-1185">Reference proteome</keyword>
<evidence type="ECO:0000313" key="2">
    <source>
        <dbReference type="Proteomes" id="UP000054538"/>
    </source>
</evidence>
<organism evidence="1 2">
    <name type="scientific">Paxillus rubicundulus Ve08.2h10</name>
    <dbReference type="NCBI Taxonomy" id="930991"/>
    <lineage>
        <taxon>Eukaryota</taxon>
        <taxon>Fungi</taxon>
        <taxon>Dikarya</taxon>
        <taxon>Basidiomycota</taxon>
        <taxon>Agaricomycotina</taxon>
        <taxon>Agaricomycetes</taxon>
        <taxon>Agaricomycetidae</taxon>
        <taxon>Boletales</taxon>
        <taxon>Paxilineae</taxon>
        <taxon>Paxillaceae</taxon>
        <taxon>Paxillus</taxon>
    </lineage>
</organism>
<gene>
    <name evidence="1" type="ORF">PAXRUDRAFT_239058</name>
</gene>
<dbReference type="HOGENOM" id="CLU_2197754_0_0_1"/>
<dbReference type="InParanoid" id="A0A0D0EBA6"/>
<protein>
    <submittedName>
        <fullName evidence="1">Uncharacterized protein</fullName>
    </submittedName>
</protein>
<reference evidence="1 2" key="1">
    <citation type="submission" date="2014-04" db="EMBL/GenBank/DDBJ databases">
        <authorList>
            <consortium name="DOE Joint Genome Institute"/>
            <person name="Kuo A."/>
            <person name="Kohler A."/>
            <person name="Jargeat P."/>
            <person name="Nagy L.G."/>
            <person name="Floudas D."/>
            <person name="Copeland A."/>
            <person name="Barry K.W."/>
            <person name="Cichocki N."/>
            <person name="Veneault-Fourrey C."/>
            <person name="LaButti K."/>
            <person name="Lindquist E.A."/>
            <person name="Lipzen A."/>
            <person name="Lundell T."/>
            <person name="Morin E."/>
            <person name="Murat C."/>
            <person name="Sun H."/>
            <person name="Tunlid A."/>
            <person name="Henrissat B."/>
            <person name="Grigoriev I.V."/>
            <person name="Hibbett D.S."/>
            <person name="Martin F."/>
            <person name="Nordberg H.P."/>
            <person name="Cantor M.N."/>
            <person name="Hua S.X."/>
        </authorList>
    </citation>
    <scope>NUCLEOTIDE SEQUENCE [LARGE SCALE GENOMIC DNA]</scope>
    <source>
        <strain evidence="1 2">Ve08.2h10</strain>
    </source>
</reference>
<dbReference type="Proteomes" id="UP000054538">
    <property type="component" value="Unassembled WGS sequence"/>
</dbReference>
<reference evidence="2" key="2">
    <citation type="submission" date="2015-01" db="EMBL/GenBank/DDBJ databases">
        <title>Evolutionary Origins and Diversification of the Mycorrhizal Mutualists.</title>
        <authorList>
            <consortium name="DOE Joint Genome Institute"/>
            <consortium name="Mycorrhizal Genomics Consortium"/>
            <person name="Kohler A."/>
            <person name="Kuo A."/>
            <person name="Nagy L.G."/>
            <person name="Floudas D."/>
            <person name="Copeland A."/>
            <person name="Barry K.W."/>
            <person name="Cichocki N."/>
            <person name="Veneault-Fourrey C."/>
            <person name="LaButti K."/>
            <person name="Lindquist E.A."/>
            <person name="Lipzen A."/>
            <person name="Lundell T."/>
            <person name="Morin E."/>
            <person name="Murat C."/>
            <person name="Riley R."/>
            <person name="Ohm R."/>
            <person name="Sun H."/>
            <person name="Tunlid A."/>
            <person name="Henrissat B."/>
            <person name="Grigoriev I.V."/>
            <person name="Hibbett D.S."/>
            <person name="Martin F."/>
        </authorList>
    </citation>
    <scope>NUCLEOTIDE SEQUENCE [LARGE SCALE GENOMIC DNA]</scope>
    <source>
        <strain evidence="2">Ve08.2h10</strain>
    </source>
</reference>
<name>A0A0D0EBA6_9AGAM</name>
<accession>A0A0D0EBA6</accession>
<evidence type="ECO:0000313" key="1">
    <source>
        <dbReference type="EMBL" id="KIK97285.1"/>
    </source>
</evidence>
<dbReference type="EMBL" id="KN824943">
    <property type="protein sequence ID" value="KIK97285.1"/>
    <property type="molecule type" value="Genomic_DNA"/>
</dbReference>
<sequence>MARAQYDCTSMSEVHVVKFWSLYTAESGSRSTCLASVDTPTSVAPSSLTVRIMHCVQTVRVIIQILMLAFPSFPLIGRLKCGHQNSGLEINANEASICVSHLPQTTRH</sequence>
<dbReference type="AlphaFoldDB" id="A0A0D0EBA6"/>
<proteinExistence type="predicted"/>